<evidence type="ECO:0008006" key="3">
    <source>
        <dbReference type="Google" id="ProtNLM"/>
    </source>
</evidence>
<gene>
    <name evidence="1" type="ORF">FHX72_001083</name>
</gene>
<protein>
    <recommendedName>
        <fullName evidence="3">HK97 gp10 family phage protein</fullName>
    </recommendedName>
</protein>
<accession>A0A7W4YFF5</accession>
<reference evidence="1 2" key="1">
    <citation type="submission" date="2020-08" db="EMBL/GenBank/DDBJ databases">
        <title>Sequencing the genomes of 1000 actinobacteria strains.</title>
        <authorList>
            <person name="Klenk H.-P."/>
        </authorList>
    </citation>
    <scope>NUCLEOTIDE SEQUENCE [LARGE SCALE GENOMIC DNA]</scope>
    <source>
        <strain evidence="1 2">DSM 20419</strain>
    </source>
</reference>
<dbReference type="EMBL" id="JACHWJ010000001">
    <property type="protein sequence ID" value="MBB2956971.1"/>
    <property type="molecule type" value="Genomic_DNA"/>
</dbReference>
<proteinExistence type="predicted"/>
<dbReference type="AlphaFoldDB" id="A0A7W4YFF5"/>
<dbReference type="Pfam" id="PF04883">
    <property type="entry name" value="HK97-gp10_like"/>
    <property type="match status" value="1"/>
</dbReference>
<dbReference type="InterPro" id="IPR010064">
    <property type="entry name" value="HK97-gp10_tail"/>
</dbReference>
<dbReference type="Proteomes" id="UP000545286">
    <property type="component" value="Unassembled WGS sequence"/>
</dbReference>
<organism evidence="1 2">
    <name type="scientific">Pseudoclavibacter helvolus</name>
    <dbReference type="NCBI Taxonomy" id="255205"/>
    <lineage>
        <taxon>Bacteria</taxon>
        <taxon>Bacillati</taxon>
        <taxon>Actinomycetota</taxon>
        <taxon>Actinomycetes</taxon>
        <taxon>Micrococcales</taxon>
        <taxon>Microbacteriaceae</taxon>
        <taxon>Pseudoclavibacter</taxon>
    </lineage>
</organism>
<keyword evidence="2" id="KW-1185">Reference proteome</keyword>
<dbReference type="RefSeq" id="WP_183623445.1">
    <property type="nucleotide sequence ID" value="NZ_JACHWJ010000001.1"/>
</dbReference>
<comment type="caution">
    <text evidence="1">The sequence shown here is derived from an EMBL/GenBank/DDBJ whole genome shotgun (WGS) entry which is preliminary data.</text>
</comment>
<name>A0A7W4YFF5_9MICO</name>
<evidence type="ECO:0000313" key="2">
    <source>
        <dbReference type="Proteomes" id="UP000545286"/>
    </source>
</evidence>
<evidence type="ECO:0000313" key="1">
    <source>
        <dbReference type="EMBL" id="MBB2956971.1"/>
    </source>
</evidence>
<sequence length="90" mass="9650">MADFNDDYIRSLAKSPEVVALVKSGADEVEGNAKTLAPVDTGDYRDSIHVVRDDMSDRVRFLVVSDDEAAMIIESQSGTLSQAVTRSSGG</sequence>